<feature type="transmembrane region" description="Helical" evidence="6">
    <location>
        <begin position="20"/>
        <end position="38"/>
    </location>
</feature>
<dbReference type="SUPFAM" id="SSF82866">
    <property type="entry name" value="Multidrug efflux transporter AcrB transmembrane domain"/>
    <property type="match status" value="2"/>
</dbReference>
<dbReference type="PROSITE" id="PS50156">
    <property type="entry name" value="SSD"/>
    <property type="match status" value="1"/>
</dbReference>
<feature type="transmembrane region" description="Helical" evidence="6">
    <location>
        <begin position="372"/>
        <end position="391"/>
    </location>
</feature>
<dbReference type="InterPro" id="IPR004869">
    <property type="entry name" value="MMPL_dom"/>
</dbReference>
<keyword evidence="9" id="KW-1185">Reference proteome</keyword>
<sequence length="717" mass="76833">MRNLSVRVARWSARHPWRAIGGWLVFVAVCLGVGIGVGNNAAVTADYRVGEAGRAEAIAAEGGVQRRPVEHVLITARDSAELDAGAARAAAADVASRMSGLPVVGSVGEPVWAKDRRAVRVDVTLEVEEREASRVVDDLQARTQAVQDAHPEVVVTQTGRASITRAVEKQRGEDIARVELITLPITLVTLLLVFWSLSLALVPVLLALSSIVAAIGLSMVVSHVFPDAGVGMNIILLIGMAVGVDYTLFYLKREREERARSGGRLSAVALVDLAAATSGRAVVLSGLAVAVSTAVLYLVDDVIFSSMATGTILVTLVAVASSMTILPATLAKLGAIAERRAERRHRPVRTPKAGRITATLTRAIDRRPGRTLLLAVLLMLALAAPMLGMKITDMGPETHPRELVAVQDYHRLTGVYPEVKAVHQVVVRGSGLAVTDALAKLQDVALRDPVIGEPATVRTSADGRTHVLNLAVPHFVSEQAAPDSLQRLREQYVPATLRQVTGVEYAVTGDVARYVDYPRHQQQRLPWVLGALLLVTLLITALAFGSVVLGLIGVLLNLLSAAAAIGVLVWVFQGQWAEGLLDFTSTGSIGSRVPLFLFVILFGLSMDYQFFLISRIREAVLNGVPTRQAVFDGMRQSASVITSAAIVMVTVFAAFVGMHLIEMKQTGLSLAVAVLLDAFVVRTLILPALLILLGDRVWWPTRLRRGEPITAPLESVR</sequence>
<dbReference type="PANTHER" id="PTHR33406:SF13">
    <property type="entry name" value="MEMBRANE PROTEIN YDFJ"/>
    <property type="match status" value="1"/>
</dbReference>
<protein>
    <submittedName>
        <fullName evidence="8">Membrane protein YdfJ</fullName>
    </submittedName>
</protein>
<feature type="transmembrane region" description="Helical" evidence="6">
    <location>
        <begin position="551"/>
        <end position="573"/>
    </location>
</feature>
<evidence type="ECO:0000313" key="9">
    <source>
        <dbReference type="Proteomes" id="UP000763557"/>
    </source>
</evidence>
<dbReference type="RefSeq" id="WP_173142307.1">
    <property type="nucleotide sequence ID" value="NZ_CBCSGW010000045.1"/>
</dbReference>
<proteinExistence type="predicted"/>
<name>A0ABX2FI82_9PSEU</name>
<dbReference type="EMBL" id="JAAATY010000052">
    <property type="protein sequence ID" value="NRN71123.1"/>
    <property type="molecule type" value="Genomic_DNA"/>
</dbReference>
<feature type="domain" description="SSD" evidence="7">
    <location>
        <begin position="549"/>
        <end position="692"/>
    </location>
</feature>
<feature type="transmembrane region" description="Helical" evidence="6">
    <location>
        <begin position="667"/>
        <end position="694"/>
    </location>
</feature>
<feature type="transmembrane region" description="Helical" evidence="6">
    <location>
        <begin position="231"/>
        <end position="251"/>
    </location>
</feature>
<comment type="subcellular location">
    <subcellularLocation>
        <location evidence="1">Cell membrane</location>
        <topology evidence="1">Multi-pass membrane protein</topology>
    </subcellularLocation>
</comment>
<feature type="transmembrane region" description="Helical" evidence="6">
    <location>
        <begin position="281"/>
        <end position="299"/>
    </location>
</feature>
<keyword evidence="5 6" id="KW-0472">Membrane</keyword>
<dbReference type="Proteomes" id="UP000763557">
    <property type="component" value="Unassembled WGS sequence"/>
</dbReference>
<accession>A0ABX2FI82</accession>
<dbReference type="InterPro" id="IPR000731">
    <property type="entry name" value="SSD"/>
</dbReference>
<feature type="transmembrane region" description="Helical" evidence="6">
    <location>
        <begin position="525"/>
        <end position="544"/>
    </location>
</feature>
<feature type="transmembrane region" description="Helical" evidence="6">
    <location>
        <begin position="637"/>
        <end position="661"/>
    </location>
</feature>
<gene>
    <name evidence="8" type="ORF">GC106_83980</name>
</gene>
<evidence type="ECO:0000256" key="2">
    <source>
        <dbReference type="ARBA" id="ARBA00022475"/>
    </source>
</evidence>
<evidence type="ECO:0000259" key="7">
    <source>
        <dbReference type="PROSITE" id="PS50156"/>
    </source>
</evidence>
<evidence type="ECO:0000256" key="6">
    <source>
        <dbReference type="SAM" id="Phobius"/>
    </source>
</evidence>
<keyword evidence="2" id="KW-1003">Cell membrane</keyword>
<keyword evidence="3 6" id="KW-0812">Transmembrane</keyword>
<comment type="caution">
    <text evidence="8">The sequence shown here is derived from an EMBL/GenBank/DDBJ whole genome shotgun (WGS) entry which is preliminary data.</text>
</comment>
<evidence type="ECO:0000256" key="4">
    <source>
        <dbReference type="ARBA" id="ARBA00022989"/>
    </source>
</evidence>
<organism evidence="8 9">
    <name type="scientific">Kibdelosporangium persicum</name>
    <dbReference type="NCBI Taxonomy" id="2698649"/>
    <lineage>
        <taxon>Bacteria</taxon>
        <taxon>Bacillati</taxon>
        <taxon>Actinomycetota</taxon>
        <taxon>Actinomycetes</taxon>
        <taxon>Pseudonocardiales</taxon>
        <taxon>Pseudonocardiaceae</taxon>
        <taxon>Kibdelosporangium</taxon>
    </lineage>
</organism>
<dbReference type="InterPro" id="IPR050545">
    <property type="entry name" value="Mycobact_MmpL"/>
</dbReference>
<evidence type="ECO:0000256" key="1">
    <source>
        <dbReference type="ARBA" id="ARBA00004651"/>
    </source>
</evidence>
<evidence type="ECO:0000256" key="5">
    <source>
        <dbReference type="ARBA" id="ARBA00023136"/>
    </source>
</evidence>
<feature type="transmembrane region" description="Helical" evidence="6">
    <location>
        <begin position="593"/>
        <end position="616"/>
    </location>
</feature>
<keyword evidence="4 6" id="KW-1133">Transmembrane helix</keyword>
<evidence type="ECO:0000256" key="3">
    <source>
        <dbReference type="ARBA" id="ARBA00022692"/>
    </source>
</evidence>
<reference evidence="8 9" key="1">
    <citation type="submission" date="2020-01" db="EMBL/GenBank/DDBJ databases">
        <title>Kibdelosporangium persica a novel Actinomycetes from a hot desert in Iran.</title>
        <authorList>
            <person name="Safaei N."/>
            <person name="Zaburannyi N."/>
            <person name="Mueller R."/>
            <person name="Wink J."/>
        </authorList>
    </citation>
    <scope>NUCLEOTIDE SEQUENCE [LARGE SCALE GENOMIC DNA]</scope>
    <source>
        <strain evidence="8 9">4NS15</strain>
    </source>
</reference>
<evidence type="ECO:0000313" key="8">
    <source>
        <dbReference type="EMBL" id="NRN71123.1"/>
    </source>
</evidence>
<dbReference type="PANTHER" id="PTHR33406">
    <property type="entry name" value="MEMBRANE PROTEIN MJ1562-RELATED"/>
    <property type="match status" value="1"/>
</dbReference>
<feature type="transmembrane region" description="Helical" evidence="6">
    <location>
        <begin position="311"/>
        <end position="336"/>
    </location>
</feature>
<dbReference type="Pfam" id="PF03176">
    <property type="entry name" value="MMPL"/>
    <property type="match status" value="2"/>
</dbReference>
<dbReference type="Gene3D" id="1.20.1640.10">
    <property type="entry name" value="Multidrug efflux transporter AcrB transmembrane domain"/>
    <property type="match status" value="2"/>
</dbReference>